<dbReference type="RefSeq" id="WP_147866582.1">
    <property type="nucleotide sequence ID" value="NZ_CP036264.1"/>
</dbReference>
<evidence type="ECO:0000313" key="1">
    <source>
        <dbReference type="EMBL" id="QEF96829.1"/>
    </source>
</evidence>
<dbReference type="EMBL" id="CP036264">
    <property type="protein sequence ID" value="QEF96829.1"/>
    <property type="molecule type" value="Genomic_DNA"/>
</dbReference>
<dbReference type="PANTHER" id="PTHR36455:SF1">
    <property type="entry name" value="BLR8292 PROTEIN"/>
    <property type="match status" value="1"/>
</dbReference>
<sequence>MIGLPASTPIYLCTEPVDFRKGFDGLTGIVTNSLGKSVTDGSLFLFANRKRDRIKALWWETGGLTLWYRWLEQGTVELPKPQADVTHVRIGMTGLGPRRQVRKLRCGRRLVPHAQTEHPGVVQAEVVA</sequence>
<dbReference type="Pfam" id="PF05717">
    <property type="entry name" value="TnpB_IS66"/>
    <property type="match status" value="1"/>
</dbReference>
<dbReference type="KEGG" id="smam:Mal15_08590"/>
<organism evidence="1 2">
    <name type="scientific">Stieleria maiorica</name>
    <dbReference type="NCBI Taxonomy" id="2795974"/>
    <lineage>
        <taxon>Bacteria</taxon>
        <taxon>Pseudomonadati</taxon>
        <taxon>Planctomycetota</taxon>
        <taxon>Planctomycetia</taxon>
        <taxon>Pirellulales</taxon>
        <taxon>Pirellulaceae</taxon>
        <taxon>Stieleria</taxon>
    </lineage>
</organism>
<reference evidence="1 2" key="1">
    <citation type="submission" date="2019-02" db="EMBL/GenBank/DDBJ databases">
        <title>Planctomycetal bacteria perform biofilm scaping via a novel small molecule.</title>
        <authorList>
            <person name="Jeske O."/>
            <person name="Boedeker C."/>
            <person name="Wiegand S."/>
            <person name="Breitling P."/>
            <person name="Kallscheuer N."/>
            <person name="Jogler M."/>
            <person name="Rohde M."/>
            <person name="Petersen J."/>
            <person name="Medema M.H."/>
            <person name="Surup F."/>
            <person name="Jogler C."/>
        </authorList>
    </citation>
    <scope>NUCLEOTIDE SEQUENCE [LARGE SCALE GENOMIC DNA]</scope>
    <source>
        <strain evidence="1 2">Mal15</strain>
    </source>
</reference>
<dbReference type="AlphaFoldDB" id="A0A5B9M7Y7"/>
<protein>
    <submittedName>
        <fullName evidence="1">IS66 Orf2 like protein</fullName>
    </submittedName>
</protein>
<name>A0A5B9M7Y7_9BACT</name>
<dbReference type="InterPro" id="IPR008878">
    <property type="entry name" value="Transposase_IS66_Orf2"/>
</dbReference>
<dbReference type="PANTHER" id="PTHR36455">
    <property type="match status" value="1"/>
</dbReference>
<evidence type="ECO:0000313" key="2">
    <source>
        <dbReference type="Proteomes" id="UP000321353"/>
    </source>
</evidence>
<dbReference type="NCBIfam" id="NF033819">
    <property type="entry name" value="IS66_TnpB"/>
    <property type="match status" value="1"/>
</dbReference>
<proteinExistence type="predicted"/>
<gene>
    <name evidence="1" type="ORF">Mal15_08590</name>
</gene>
<dbReference type="Proteomes" id="UP000321353">
    <property type="component" value="Chromosome"/>
</dbReference>
<accession>A0A5B9M7Y7</accession>
<keyword evidence="2" id="KW-1185">Reference proteome</keyword>